<dbReference type="AlphaFoldDB" id="D6PKH5"/>
<sequence>MTVSSLTVKNSYNGDNTTTAFSYTFPIHTAAELQVIERSALGTETVKTLNSDYTITDNGAAGGSVNFSTAPGNGVTIVLLRNTSLTQEVDYISNDAFGAETHEGALDKLTLQVQEVQEEVDRSIKLSRTNTINSTEFTVDATSRAGKILGFDNAGELVVSQELGSFKGSWSASQTYAARDIVKDTSTNNIFYVTRVIHHLVHNL</sequence>
<keyword evidence="1" id="KW-0175">Coiled coil</keyword>
<organism evidence="2">
    <name type="scientific">uncultured organism MedDCM-OCT-S08-C1350</name>
    <dbReference type="NCBI Taxonomy" id="743627"/>
    <lineage>
        <taxon>unclassified sequences</taxon>
        <taxon>environmental samples</taxon>
    </lineage>
</organism>
<evidence type="ECO:0000256" key="1">
    <source>
        <dbReference type="SAM" id="Coils"/>
    </source>
</evidence>
<feature type="coiled-coil region" evidence="1">
    <location>
        <begin position="99"/>
        <end position="126"/>
    </location>
</feature>
<dbReference type="EMBL" id="GU943126">
    <property type="protein sequence ID" value="ADD96226.1"/>
    <property type="molecule type" value="Genomic_DNA"/>
</dbReference>
<reference evidence="2" key="1">
    <citation type="journal article" date="2010" name="ISME J.">
        <title>Metagenome of the Mediterranean deep chlorophyll maximum studied by direct and fosmid library 454 pyrosequencing.</title>
        <authorList>
            <person name="Ghai R."/>
            <person name="Martin-Cuadrado A.B."/>
            <person name="Molto A.G."/>
            <person name="Heredia I.G."/>
            <person name="Cabrera R."/>
            <person name="Martin J."/>
            <person name="Verdu M."/>
            <person name="Deschamps P."/>
            <person name="Moreira D."/>
            <person name="Lopez-Garcia P."/>
            <person name="Mira A."/>
            <person name="Rodriguez-Valera F."/>
        </authorList>
    </citation>
    <scope>NUCLEOTIDE SEQUENCE</scope>
</reference>
<protein>
    <submittedName>
        <fullName evidence="2">Uncharacterized protein</fullName>
    </submittedName>
</protein>
<name>D6PKH5_9ZZZZ</name>
<proteinExistence type="predicted"/>
<evidence type="ECO:0000313" key="2">
    <source>
        <dbReference type="EMBL" id="ADD96226.1"/>
    </source>
</evidence>
<accession>D6PKH5</accession>